<feature type="signal peptide" evidence="2">
    <location>
        <begin position="1"/>
        <end position="30"/>
    </location>
</feature>
<feature type="compositionally biased region" description="Low complexity" evidence="1">
    <location>
        <begin position="270"/>
        <end position="284"/>
    </location>
</feature>
<dbReference type="Gene3D" id="3.40.190.10">
    <property type="entry name" value="Periplasmic binding protein-like II"/>
    <property type="match status" value="2"/>
</dbReference>
<evidence type="ECO:0000313" key="3">
    <source>
        <dbReference type="EMBL" id="MFG6468640.1"/>
    </source>
</evidence>
<feature type="compositionally biased region" description="Polar residues" evidence="1">
    <location>
        <begin position="252"/>
        <end position="262"/>
    </location>
</feature>
<name>A0ABW7H333_9BURK</name>
<keyword evidence="4" id="KW-1185">Reference proteome</keyword>
<protein>
    <submittedName>
        <fullName evidence="3">Substrate-binding periplasmic protein</fullName>
    </submittedName>
</protein>
<evidence type="ECO:0000256" key="1">
    <source>
        <dbReference type="SAM" id="MobiDB-lite"/>
    </source>
</evidence>
<dbReference type="SUPFAM" id="SSF53850">
    <property type="entry name" value="Periplasmic binding protein-like II"/>
    <property type="match status" value="1"/>
</dbReference>
<dbReference type="RefSeq" id="WP_394386898.1">
    <property type="nucleotide sequence ID" value="NZ_JBIGIB010000005.1"/>
</dbReference>
<accession>A0ABW7H333</accession>
<evidence type="ECO:0000313" key="4">
    <source>
        <dbReference type="Proteomes" id="UP001606303"/>
    </source>
</evidence>
<dbReference type="EMBL" id="JBIGIB010000005">
    <property type="protein sequence ID" value="MFG6468640.1"/>
    <property type="molecule type" value="Genomic_DNA"/>
</dbReference>
<organism evidence="3 4">
    <name type="scientific">Pelomonas baiyunensis</name>
    <dbReference type="NCBI Taxonomy" id="3299026"/>
    <lineage>
        <taxon>Bacteria</taxon>
        <taxon>Pseudomonadati</taxon>
        <taxon>Pseudomonadota</taxon>
        <taxon>Betaproteobacteria</taxon>
        <taxon>Burkholderiales</taxon>
        <taxon>Sphaerotilaceae</taxon>
        <taxon>Roseateles</taxon>
    </lineage>
</organism>
<reference evidence="3 4" key="1">
    <citation type="submission" date="2024-08" db="EMBL/GenBank/DDBJ databases">
        <authorList>
            <person name="Lu H."/>
        </authorList>
    </citation>
    <scope>NUCLEOTIDE SEQUENCE [LARGE SCALE GENOMIC DNA]</scope>
    <source>
        <strain evidence="3 4">BYS87W</strain>
    </source>
</reference>
<sequence>MSALQPLMRRVWPRAALLGVAMGAALSAQAQDAPPVRLATNVERSYFPPAEALLRKAYASLGLQVEFAAWPLNRAQVELTAGRLDGVAMRAEVFFTQTPAARKVDVPLLTLQVFAFTRPPCPAALSADDLARRRSAYQRGMVVAESLIPEPMRLPANTPSDAFMLVGLGAADYALTLTTPWMAELPVLTRQGNLCRVATPLSQTVLYHGVHESHAAWVTPLEQALRALRDRGEIQQAWVAYEREIAAQNAGLQAQPGRSLTLTPVPPPAASAATPAAAPARTPQ</sequence>
<comment type="caution">
    <text evidence="3">The sequence shown here is derived from an EMBL/GenBank/DDBJ whole genome shotgun (WGS) entry which is preliminary data.</text>
</comment>
<dbReference type="Proteomes" id="UP001606303">
    <property type="component" value="Unassembled WGS sequence"/>
</dbReference>
<proteinExistence type="predicted"/>
<evidence type="ECO:0000256" key="2">
    <source>
        <dbReference type="SAM" id="SignalP"/>
    </source>
</evidence>
<feature type="region of interest" description="Disordered" evidence="1">
    <location>
        <begin position="252"/>
        <end position="284"/>
    </location>
</feature>
<gene>
    <name evidence="3" type="ORF">ACG01O_18605</name>
</gene>
<feature type="chain" id="PRO_5047110036" evidence="2">
    <location>
        <begin position="31"/>
        <end position="284"/>
    </location>
</feature>
<keyword evidence="2" id="KW-0732">Signal</keyword>